<keyword evidence="1" id="KW-1133">Transmembrane helix</keyword>
<dbReference type="InterPro" id="IPR029044">
    <property type="entry name" value="Nucleotide-diphossugar_trans"/>
</dbReference>
<feature type="domain" description="Glycosyltransferase 2-like" evidence="2">
    <location>
        <begin position="7"/>
        <end position="132"/>
    </location>
</feature>
<dbReference type="PANTHER" id="PTHR43685:SF3">
    <property type="entry name" value="SLR2126 PROTEIN"/>
    <property type="match status" value="1"/>
</dbReference>
<proteinExistence type="predicted"/>
<feature type="transmembrane region" description="Helical" evidence="1">
    <location>
        <begin position="269"/>
        <end position="287"/>
    </location>
</feature>
<gene>
    <name evidence="3" type="ORF">UFOPK1778_00270</name>
</gene>
<feature type="transmembrane region" description="Helical" evidence="1">
    <location>
        <begin position="294"/>
        <end position="313"/>
    </location>
</feature>
<dbReference type="EMBL" id="CAEZUD010000007">
    <property type="protein sequence ID" value="CAB4585072.1"/>
    <property type="molecule type" value="Genomic_DNA"/>
</dbReference>
<dbReference type="InterPro" id="IPR050834">
    <property type="entry name" value="Glycosyltransf_2"/>
</dbReference>
<evidence type="ECO:0000256" key="1">
    <source>
        <dbReference type="SAM" id="Phobius"/>
    </source>
</evidence>
<dbReference type="AlphaFoldDB" id="A0A6J6F814"/>
<dbReference type="Gene3D" id="3.90.550.10">
    <property type="entry name" value="Spore Coat Polysaccharide Biosynthesis Protein SpsA, Chain A"/>
    <property type="match status" value="1"/>
</dbReference>
<accession>A0A6J6F814</accession>
<dbReference type="SUPFAM" id="SSF53448">
    <property type="entry name" value="Nucleotide-diphospho-sugar transferases"/>
    <property type="match status" value="1"/>
</dbReference>
<dbReference type="InterPro" id="IPR001173">
    <property type="entry name" value="Glyco_trans_2-like"/>
</dbReference>
<protein>
    <submittedName>
        <fullName evidence="3">Unannotated protein</fullName>
    </submittedName>
</protein>
<evidence type="ECO:0000259" key="2">
    <source>
        <dbReference type="Pfam" id="PF00535"/>
    </source>
</evidence>
<organism evidence="3">
    <name type="scientific">freshwater metagenome</name>
    <dbReference type="NCBI Taxonomy" id="449393"/>
    <lineage>
        <taxon>unclassified sequences</taxon>
        <taxon>metagenomes</taxon>
        <taxon>ecological metagenomes</taxon>
    </lineage>
</organism>
<keyword evidence="1" id="KW-0812">Transmembrane</keyword>
<keyword evidence="1" id="KW-0472">Membrane</keyword>
<dbReference type="Pfam" id="PF00535">
    <property type="entry name" value="Glycos_transf_2"/>
    <property type="match status" value="1"/>
</dbReference>
<reference evidence="3" key="1">
    <citation type="submission" date="2020-05" db="EMBL/GenBank/DDBJ databases">
        <authorList>
            <person name="Chiriac C."/>
            <person name="Salcher M."/>
            <person name="Ghai R."/>
            <person name="Kavagutti S V."/>
        </authorList>
    </citation>
    <scope>NUCLEOTIDE SEQUENCE</scope>
</reference>
<sequence>MKTLGVSIILPILNEERHLADTVASILSQDYDGDFEVILALGPSNDRTHQIAAELAETNSRIILVDNPSGRTAAGLNAAIAQSKYPIICRIDGHAEIDTAYVSQAVRILEEQNAVNVGGIMAAQGRTTFEASVATAMRSKLGVGSSRFHTGGAAGPSDTVYLGTFKKDALLAAGGFDERFIRAQDWELNFRLRSQGGLVWFDPSLVVTYRPRSTLRALAKQYFQYGRWRRVISRSHKGSVNYRYLAPPTAVLILIASILGGFFLSSILFIPVLTYLLAILLGSFVIGETWKEKIVLPAVLATMHIVWGLGYLTSPKNLLGTHN</sequence>
<dbReference type="PANTHER" id="PTHR43685">
    <property type="entry name" value="GLYCOSYLTRANSFERASE"/>
    <property type="match status" value="1"/>
</dbReference>
<dbReference type="CDD" id="cd02525">
    <property type="entry name" value="Succinoglycan_BP_ExoA"/>
    <property type="match status" value="1"/>
</dbReference>
<evidence type="ECO:0000313" key="3">
    <source>
        <dbReference type="EMBL" id="CAB4585072.1"/>
    </source>
</evidence>
<feature type="transmembrane region" description="Helical" evidence="1">
    <location>
        <begin position="244"/>
        <end position="263"/>
    </location>
</feature>
<name>A0A6J6F814_9ZZZZ</name>